<keyword evidence="1" id="KW-0732">Signal</keyword>
<dbReference type="EMBL" id="MPZV01000001">
    <property type="protein sequence ID" value="OOY25452.1"/>
    <property type="molecule type" value="Genomic_DNA"/>
</dbReference>
<proteinExistence type="predicted"/>
<evidence type="ECO:0000313" key="3">
    <source>
        <dbReference type="EMBL" id="OOY25452.1"/>
    </source>
</evidence>
<dbReference type="Proteomes" id="UP000190787">
    <property type="component" value="Unassembled WGS sequence"/>
</dbReference>
<evidence type="ECO:0000259" key="2">
    <source>
        <dbReference type="Pfam" id="PF09917"/>
    </source>
</evidence>
<reference evidence="3 4" key="1">
    <citation type="submission" date="2016-11" db="EMBL/GenBank/DDBJ databases">
        <title>A multilocus sequence analysis scheme for characterization of bacteria in the genus Thioclava.</title>
        <authorList>
            <person name="Liu Y."/>
            <person name="Shao Z."/>
        </authorList>
    </citation>
    <scope>NUCLEOTIDE SEQUENCE [LARGE SCALE GENOMIC DNA]</scope>
    <source>
        <strain evidence="3 4">TAW-CT134</strain>
    </source>
</reference>
<organism evidence="3 4">
    <name type="scientific">Thioclava sediminum</name>
    <dbReference type="NCBI Taxonomy" id="1915319"/>
    <lineage>
        <taxon>Bacteria</taxon>
        <taxon>Pseudomonadati</taxon>
        <taxon>Pseudomonadota</taxon>
        <taxon>Alphaproteobacteria</taxon>
        <taxon>Rhodobacterales</taxon>
        <taxon>Paracoccaceae</taxon>
        <taxon>Thioclava</taxon>
    </lineage>
</organism>
<sequence>MKTLMIAAATLALGAGAALADPIEGTWKTQPDDGAYAYVDIAPCGSKFCGTIVRTFKGGSEYKSENLGKQLVIGMEPKGDNKYQGKVWRPSNNKIYLGKVTVNGNAMALAGCVAGGLFCKSQDWQRVK</sequence>
<dbReference type="RefSeq" id="WP_078603944.1">
    <property type="nucleotide sequence ID" value="NZ_MPZV01000001.1"/>
</dbReference>
<protein>
    <submittedName>
        <fullName evidence="3">Imidazoleglycerol-phosphate dehydratase</fullName>
    </submittedName>
</protein>
<dbReference type="Gene3D" id="2.40.128.520">
    <property type="match status" value="1"/>
</dbReference>
<evidence type="ECO:0000313" key="4">
    <source>
        <dbReference type="Proteomes" id="UP000190787"/>
    </source>
</evidence>
<keyword evidence="4" id="KW-1185">Reference proteome</keyword>
<feature type="signal peptide" evidence="1">
    <location>
        <begin position="1"/>
        <end position="20"/>
    </location>
</feature>
<name>A0ABX3N0I0_9RHOB</name>
<dbReference type="InterPro" id="IPR019223">
    <property type="entry name" value="DUF2147"/>
</dbReference>
<dbReference type="Pfam" id="PF09917">
    <property type="entry name" value="DUF2147"/>
    <property type="match status" value="1"/>
</dbReference>
<comment type="caution">
    <text evidence="3">The sequence shown here is derived from an EMBL/GenBank/DDBJ whole genome shotgun (WGS) entry which is preliminary data.</text>
</comment>
<evidence type="ECO:0000256" key="1">
    <source>
        <dbReference type="SAM" id="SignalP"/>
    </source>
</evidence>
<feature type="chain" id="PRO_5046600959" evidence="1">
    <location>
        <begin position="21"/>
        <end position="128"/>
    </location>
</feature>
<dbReference type="PANTHER" id="PTHR36919:SF2">
    <property type="entry name" value="BLL6627 PROTEIN"/>
    <property type="match status" value="1"/>
</dbReference>
<feature type="domain" description="DUF2147" evidence="2">
    <location>
        <begin position="25"/>
        <end position="126"/>
    </location>
</feature>
<accession>A0ABX3N0I0</accession>
<gene>
    <name evidence="3" type="ORF">BMI91_03320</name>
</gene>
<dbReference type="PANTHER" id="PTHR36919">
    <property type="entry name" value="BLR1215 PROTEIN"/>
    <property type="match status" value="1"/>
</dbReference>